<dbReference type="Gene3D" id="1.20.1080.10">
    <property type="entry name" value="Glycerol uptake facilitator protein"/>
    <property type="match status" value="1"/>
</dbReference>
<dbReference type="GO" id="GO:0015267">
    <property type="term" value="F:channel activity"/>
    <property type="evidence" value="ECO:0007669"/>
    <property type="project" value="TreeGrafter"/>
</dbReference>
<gene>
    <name evidence="9" type="ORF">HERILL_LOCUS11459</name>
</gene>
<feature type="transmembrane region" description="Helical" evidence="8">
    <location>
        <begin position="183"/>
        <end position="206"/>
    </location>
</feature>
<evidence type="ECO:0000256" key="5">
    <source>
        <dbReference type="ARBA" id="ARBA00022737"/>
    </source>
</evidence>
<evidence type="ECO:0000256" key="8">
    <source>
        <dbReference type="PIRNR" id="PIRNR017529"/>
    </source>
</evidence>
<dbReference type="GO" id="GO:0005737">
    <property type="term" value="C:cytoplasm"/>
    <property type="evidence" value="ECO:0007669"/>
    <property type="project" value="TreeGrafter"/>
</dbReference>
<keyword evidence="5" id="KW-0677">Repeat</keyword>
<evidence type="ECO:0000256" key="3">
    <source>
        <dbReference type="ARBA" id="ARBA00022448"/>
    </source>
</evidence>
<dbReference type="OMA" id="MIKNLMA"/>
<keyword evidence="10" id="KW-1185">Reference proteome</keyword>
<dbReference type="AlphaFoldDB" id="A0A7R8UXD3"/>
<evidence type="ECO:0000313" key="10">
    <source>
        <dbReference type="Proteomes" id="UP000594454"/>
    </source>
</evidence>
<keyword evidence="3" id="KW-0813">Transport</keyword>
<organism evidence="9 10">
    <name type="scientific">Hermetia illucens</name>
    <name type="common">Black soldier fly</name>
    <dbReference type="NCBI Taxonomy" id="343691"/>
    <lineage>
        <taxon>Eukaryota</taxon>
        <taxon>Metazoa</taxon>
        <taxon>Ecdysozoa</taxon>
        <taxon>Arthropoda</taxon>
        <taxon>Hexapoda</taxon>
        <taxon>Insecta</taxon>
        <taxon>Pterygota</taxon>
        <taxon>Neoptera</taxon>
        <taxon>Endopterygota</taxon>
        <taxon>Diptera</taxon>
        <taxon>Brachycera</taxon>
        <taxon>Stratiomyomorpha</taxon>
        <taxon>Stratiomyidae</taxon>
        <taxon>Hermetiinae</taxon>
        <taxon>Hermetia</taxon>
    </lineage>
</organism>
<dbReference type="InterPro" id="IPR051883">
    <property type="entry name" value="AQP11/12_channel"/>
</dbReference>
<dbReference type="Proteomes" id="UP000594454">
    <property type="component" value="Chromosome 4"/>
</dbReference>
<dbReference type="PANTHER" id="PTHR21191">
    <property type="entry name" value="AQUAPORIN"/>
    <property type="match status" value="1"/>
</dbReference>
<dbReference type="InterPro" id="IPR016697">
    <property type="entry name" value="Aquaporin_11/12"/>
</dbReference>
<protein>
    <recommendedName>
        <fullName evidence="8">Aquaporin</fullName>
    </recommendedName>
</protein>
<feature type="transmembrane region" description="Helical" evidence="8">
    <location>
        <begin position="226"/>
        <end position="244"/>
    </location>
</feature>
<keyword evidence="6 8" id="KW-1133">Transmembrane helix</keyword>
<evidence type="ECO:0000256" key="4">
    <source>
        <dbReference type="ARBA" id="ARBA00022692"/>
    </source>
</evidence>
<dbReference type="PIRSF" id="PIRSF017529">
    <property type="entry name" value="Aquaporin_11/12"/>
    <property type="match status" value="1"/>
</dbReference>
<dbReference type="InterPro" id="IPR023271">
    <property type="entry name" value="Aquaporin-like"/>
</dbReference>
<evidence type="ECO:0000256" key="1">
    <source>
        <dbReference type="ARBA" id="ARBA00004141"/>
    </source>
</evidence>
<dbReference type="OrthoDB" id="1580043at2759"/>
<dbReference type="GO" id="GO:0016020">
    <property type="term" value="C:membrane"/>
    <property type="evidence" value="ECO:0007669"/>
    <property type="project" value="UniProtKB-SubCell"/>
</dbReference>
<comment type="subcellular location">
    <subcellularLocation>
        <location evidence="1">Membrane</location>
        <topology evidence="1">Multi-pass membrane protein</topology>
    </subcellularLocation>
</comment>
<sequence>MSMASLGVSAGFMAGCCVLAQIARKFVEKCFSDGLVPILLNEAIASAELCACCFELIIVADNFGVATYAIFLFLLTIWWGKVWGDATACPYTHMEDLVEGKTTLREVALKTWAALMGGCCVYRIVQVFWWFEFTITHEGRAFENCTADLQVNPYLGAAIEGVATLLCRLASKTIAELEPKHSSVIDSFIGTSLVVAAFNFSGGYFNPVLATALKWGCSGHTNLEHIIVYWMGACTGALLSVPLFKIEAVRKYLVGERDEKRKEE</sequence>
<dbReference type="FunCoup" id="A0A7R8UXD3">
    <property type="interactions" value="134"/>
</dbReference>
<dbReference type="PANTHER" id="PTHR21191:SF16">
    <property type="entry name" value="AQUAPORIN"/>
    <property type="match status" value="1"/>
</dbReference>
<keyword evidence="4 8" id="KW-0812">Transmembrane</keyword>
<name>A0A7R8UXD3_HERIL</name>
<dbReference type="EMBL" id="LR899012">
    <property type="protein sequence ID" value="CAD7088867.1"/>
    <property type="molecule type" value="Genomic_DNA"/>
</dbReference>
<dbReference type="FunFam" id="1.20.1080.10:FF:000018">
    <property type="entry name" value="Aquaporin"/>
    <property type="match status" value="1"/>
</dbReference>
<comment type="similarity">
    <text evidence="2">Belongs to the MIP/aquaporin (TC 1.A.8) family. AQP11/AQP12 subfamily.</text>
</comment>
<evidence type="ECO:0000256" key="6">
    <source>
        <dbReference type="ARBA" id="ARBA00022989"/>
    </source>
</evidence>
<proteinExistence type="inferred from homology"/>
<comment type="caution">
    <text evidence="8">Lacks conserved residue(s) required for the propagation of feature annotation.</text>
</comment>
<evidence type="ECO:0000313" key="9">
    <source>
        <dbReference type="EMBL" id="CAD7088867.1"/>
    </source>
</evidence>
<dbReference type="InParanoid" id="A0A7R8UXD3"/>
<reference evidence="9 10" key="1">
    <citation type="submission" date="2020-11" db="EMBL/GenBank/DDBJ databases">
        <authorList>
            <person name="Wallbank WR R."/>
            <person name="Pardo Diaz C."/>
            <person name="Kozak K."/>
            <person name="Martin S."/>
            <person name="Jiggins C."/>
            <person name="Moest M."/>
            <person name="Warren A I."/>
            <person name="Generalovic N T."/>
            <person name="Byers J.R.P. K."/>
            <person name="Montejo-Kovacevich G."/>
            <person name="Yen C E."/>
        </authorList>
    </citation>
    <scope>NUCLEOTIDE SEQUENCE [LARGE SCALE GENOMIC DNA]</scope>
</reference>
<dbReference type="SUPFAM" id="SSF81338">
    <property type="entry name" value="Aquaporin-like"/>
    <property type="match status" value="1"/>
</dbReference>
<accession>A0A7R8UXD3</accession>
<evidence type="ECO:0000256" key="2">
    <source>
        <dbReference type="ARBA" id="ARBA00005900"/>
    </source>
</evidence>
<keyword evidence="7 8" id="KW-0472">Membrane</keyword>
<evidence type="ECO:0000256" key="7">
    <source>
        <dbReference type="ARBA" id="ARBA00023136"/>
    </source>
</evidence>
<feature type="transmembrane region" description="Helical" evidence="8">
    <location>
        <begin position="44"/>
        <end position="75"/>
    </location>
</feature>